<gene>
    <name evidence="2" type="ORF">SPIL2461_LOCUS12991</name>
</gene>
<comment type="caution">
    <text evidence="2">The sequence shown here is derived from an EMBL/GenBank/DDBJ whole genome shotgun (WGS) entry which is preliminary data.</text>
</comment>
<organism evidence="2 3">
    <name type="scientific">Symbiodinium pilosum</name>
    <name type="common">Dinoflagellate</name>
    <dbReference type="NCBI Taxonomy" id="2952"/>
    <lineage>
        <taxon>Eukaryota</taxon>
        <taxon>Sar</taxon>
        <taxon>Alveolata</taxon>
        <taxon>Dinophyceae</taxon>
        <taxon>Suessiales</taxon>
        <taxon>Symbiodiniaceae</taxon>
        <taxon>Symbiodinium</taxon>
    </lineage>
</organism>
<feature type="domain" description="Reverse transcriptase" evidence="1">
    <location>
        <begin position="480"/>
        <end position="601"/>
    </location>
</feature>
<dbReference type="InterPro" id="IPR043502">
    <property type="entry name" value="DNA/RNA_pol_sf"/>
</dbReference>
<dbReference type="AlphaFoldDB" id="A0A812SYL1"/>
<sequence>MPGRLLDLPTPNSDGPLNAHKLLHQSSNQRLSAEEVLSVLLLAPDTRSKRSRGGESDVSFQWFSGAFVHGGCCGLRAACHALPWTSTLACRYVSQELPAFTFASVGVFGDILTEPHKDSRNAEGSRNAVIPLSDFSGGGVWVSCPSGRTVKVIDGQEVPGTVHGFEQGPILFSPRDLHATERWEGSRTVLVAWTPRDLHRLDPSDRGRLLGLGFKLASPTPPEPLPDVTFSLEFGIRWSPEEFVAQAAKVEHPCHLKQLVPQELRDAIDANLRQGVAALCQDRTDTVRKWIAWANELTSKEEELKRGMSENRRCVLSNKRLLLLRRLLEESGHEDLGLFDDTCNGFSLVGKLPESGVFQKKFRPAELSESDLRQSAKRSREAIIGTLGPSPDPVIDEGVLAATQKEVQAGHVRGPISMGDVPPDGTVTRRFGVRQGETDAGPKVRPIDDYRESLVNAAVAQTEQVPVHSLDVVAATGSYWLQAEHVKCGGSDLHVKCWDLHAAYKQLPLDDPSFARDAFFGIYNPRSQQKELYRQLVLPFGSKASVTAFIRAAFALWRIAMLLLKVVWTFYFDDFLNVCRAEESRHMEIVISMYFHLLGWRLSTDKL</sequence>
<evidence type="ECO:0000259" key="1">
    <source>
        <dbReference type="Pfam" id="PF00078"/>
    </source>
</evidence>
<name>A0A812SYL1_SYMPI</name>
<dbReference type="Proteomes" id="UP000649617">
    <property type="component" value="Unassembled WGS sequence"/>
</dbReference>
<evidence type="ECO:0000313" key="3">
    <source>
        <dbReference type="Proteomes" id="UP000649617"/>
    </source>
</evidence>
<dbReference type="OrthoDB" id="445766at2759"/>
<dbReference type="Gene3D" id="3.10.10.10">
    <property type="entry name" value="HIV Type 1 Reverse Transcriptase, subunit A, domain 1"/>
    <property type="match status" value="1"/>
</dbReference>
<dbReference type="SUPFAM" id="SSF56672">
    <property type="entry name" value="DNA/RNA polymerases"/>
    <property type="match status" value="1"/>
</dbReference>
<reference evidence="2" key="1">
    <citation type="submission" date="2021-02" db="EMBL/GenBank/DDBJ databases">
        <authorList>
            <person name="Dougan E. K."/>
            <person name="Rhodes N."/>
            <person name="Thang M."/>
            <person name="Chan C."/>
        </authorList>
    </citation>
    <scope>NUCLEOTIDE SEQUENCE</scope>
</reference>
<dbReference type="InterPro" id="IPR043128">
    <property type="entry name" value="Rev_trsase/Diguanyl_cyclase"/>
</dbReference>
<feature type="non-terminal residue" evidence="2">
    <location>
        <position position="607"/>
    </location>
</feature>
<dbReference type="Pfam" id="PF00078">
    <property type="entry name" value="RVT_1"/>
    <property type="match status" value="1"/>
</dbReference>
<dbReference type="InterPro" id="IPR000477">
    <property type="entry name" value="RT_dom"/>
</dbReference>
<accession>A0A812SYL1</accession>
<evidence type="ECO:0000313" key="2">
    <source>
        <dbReference type="EMBL" id="CAE7501848.1"/>
    </source>
</evidence>
<keyword evidence="3" id="KW-1185">Reference proteome</keyword>
<dbReference type="EMBL" id="CAJNIZ010027676">
    <property type="protein sequence ID" value="CAE7501848.1"/>
    <property type="molecule type" value="Genomic_DNA"/>
</dbReference>
<dbReference type="Gene3D" id="3.30.70.270">
    <property type="match status" value="1"/>
</dbReference>
<protein>
    <recommendedName>
        <fullName evidence="1">Reverse transcriptase domain-containing protein</fullName>
    </recommendedName>
</protein>
<proteinExistence type="predicted"/>